<evidence type="ECO:0000313" key="2">
    <source>
        <dbReference type="Proteomes" id="UP000265520"/>
    </source>
</evidence>
<dbReference type="AlphaFoldDB" id="A0A392T9K3"/>
<sequence length="83" mass="8726">RVLEETGGESVSRCGGGKICSDWQEDNSSRASFGVESNFEAGEGVFSETESDADVSESCQVLLELQAHRGKRSVVGGASKELG</sequence>
<reference evidence="1 2" key="1">
    <citation type="journal article" date="2018" name="Front. Plant Sci.">
        <title>Red Clover (Trifolium pratense) and Zigzag Clover (T. medium) - A Picture of Genomic Similarities and Differences.</title>
        <authorList>
            <person name="Dluhosova J."/>
            <person name="Istvanek J."/>
            <person name="Nedelnik J."/>
            <person name="Repkova J."/>
        </authorList>
    </citation>
    <scope>NUCLEOTIDE SEQUENCE [LARGE SCALE GENOMIC DNA]</scope>
    <source>
        <strain evidence="2">cv. 10/8</strain>
        <tissue evidence="1">Leaf</tissue>
    </source>
</reference>
<feature type="non-terminal residue" evidence="1">
    <location>
        <position position="1"/>
    </location>
</feature>
<protein>
    <submittedName>
        <fullName evidence="1">Uncharacterized protein</fullName>
    </submittedName>
</protein>
<keyword evidence="2" id="KW-1185">Reference proteome</keyword>
<organism evidence="1 2">
    <name type="scientific">Trifolium medium</name>
    <dbReference type="NCBI Taxonomy" id="97028"/>
    <lineage>
        <taxon>Eukaryota</taxon>
        <taxon>Viridiplantae</taxon>
        <taxon>Streptophyta</taxon>
        <taxon>Embryophyta</taxon>
        <taxon>Tracheophyta</taxon>
        <taxon>Spermatophyta</taxon>
        <taxon>Magnoliopsida</taxon>
        <taxon>eudicotyledons</taxon>
        <taxon>Gunneridae</taxon>
        <taxon>Pentapetalae</taxon>
        <taxon>rosids</taxon>
        <taxon>fabids</taxon>
        <taxon>Fabales</taxon>
        <taxon>Fabaceae</taxon>
        <taxon>Papilionoideae</taxon>
        <taxon>50 kb inversion clade</taxon>
        <taxon>NPAAA clade</taxon>
        <taxon>Hologalegina</taxon>
        <taxon>IRL clade</taxon>
        <taxon>Trifolieae</taxon>
        <taxon>Trifolium</taxon>
    </lineage>
</organism>
<accession>A0A392T9K3</accession>
<name>A0A392T9K3_9FABA</name>
<dbReference type="Proteomes" id="UP000265520">
    <property type="component" value="Unassembled WGS sequence"/>
</dbReference>
<feature type="non-terminal residue" evidence="1">
    <location>
        <position position="83"/>
    </location>
</feature>
<comment type="caution">
    <text evidence="1">The sequence shown here is derived from an EMBL/GenBank/DDBJ whole genome shotgun (WGS) entry which is preliminary data.</text>
</comment>
<dbReference type="EMBL" id="LXQA010533895">
    <property type="protein sequence ID" value="MCI57729.1"/>
    <property type="molecule type" value="Genomic_DNA"/>
</dbReference>
<proteinExistence type="predicted"/>
<evidence type="ECO:0000313" key="1">
    <source>
        <dbReference type="EMBL" id="MCI57729.1"/>
    </source>
</evidence>